<dbReference type="InterPro" id="IPR036526">
    <property type="entry name" value="C-N_Hydrolase_sf"/>
</dbReference>
<feature type="domain" description="CN hydrolase" evidence="2">
    <location>
        <begin position="1"/>
        <end position="249"/>
    </location>
</feature>
<protein>
    <submittedName>
        <fullName evidence="3">Carbon-nitrogen hydrolase</fullName>
    </submittedName>
</protein>
<dbReference type="PANTHER" id="PTHR43674:SF2">
    <property type="entry name" value="BETA-UREIDOPROPIONASE"/>
    <property type="match status" value="1"/>
</dbReference>
<dbReference type="SUPFAM" id="SSF56317">
    <property type="entry name" value="Carbon-nitrogen hydrolase"/>
    <property type="match status" value="1"/>
</dbReference>
<name>A0A2Z4JAH9_9ACTN</name>
<evidence type="ECO:0000313" key="4">
    <source>
        <dbReference type="Proteomes" id="UP000249616"/>
    </source>
</evidence>
<evidence type="ECO:0000259" key="2">
    <source>
        <dbReference type="PROSITE" id="PS50263"/>
    </source>
</evidence>
<dbReference type="Proteomes" id="UP000249616">
    <property type="component" value="Chromosome"/>
</dbReference>
<dbReference type="GO" id="GO:0033388">
    <property type="term" value="P:putrescine biosynthetic process from arginine"/>
    <property type="evidence" value="ECO:0007669"/>
    <property type="project" value="TreeGrafter"/>
</dbReference>
<dbReference type="GO" id="GO:0050126">
    <property type="term" value="F:N-carbamoylputrescine amidase activity"/>
    <property type="evidence" value="ECO:0007669"/>
    <property type="project" value="TreeGrafter"/>
</dbReference>
<gene>
    <name evidence="3" type="ORF">DN051_37890</name>
</gene>
<keyword evidence="4" id="KW-1185">Reference proteome</keyword>
<dbReference type="RefSeq" id="WP_112441359.1">
    <property type="nucleotide sequence ID" value="NZ_CP030073.1"/>
</dbReference>
<dbReference type="AlphaFoldDB" id="A0A2Z4JAH9"/>
<reference evidence="3 4" key="1">
    <citation type="journal article" date="2019" name="Int. J. Syst. Evol. Microbiol.">
        <title>Streptomyces cadmiisoli sp. nov., a novel actinomycete isolated from cadmium-contaminated soil.</title>
        <authorList>
            <person name="Li K."/>
            <person name="Tang X."/>
            <person name="Zhao J."/>
            <person name="Guo Y."/>
            <person name="Tang Y."/>
            <person name="Gao J."/>
        </authorList>
    </citation>
    <scope>NUCLEOTIDE SEQUENCE [LARGE SCALE GENOMIC DNA]</scope>
    <source>
        <strain evidence="3 4">ZFG47</strain>
    </source>
</reference>
<dbReference type="InterPro" id="IPR050345">
    <property type="entry name" value="Aliph_Amidase/BUP"/>
</dbReference>
<dbReference type="InterPro" id="IPR003010">
    <property type="entry name" value="C-N_Hydrolase"/>
</dbReference>
<organism evidence="3 4">
    <name type="scientific">Streptomyces cadmiisoli</name>
    <dbReference type="NCBI Taxonomy" id="2184053"/>
    <lineage>
        <taxon>Bacteria</taxon>
        <taxon>Bacillati</taxon>
        <taxon>Actinomycetota</taxon>
        <taxon>Actinomycetes</taxon>
        <taxon>Kitasatosporales</taxon>
        <taxon>Streptomycetaceae</taxon>
        <taxon>Streptomyces</taxon>
        <taxon>Streptomyces aurantiacus group</taxon>
    </lineage>
</organism>
<evidence type="ECO:0000313" key="3">
    <source>
        <dbReference type="EMBL" id="AWW41708.1"/>
    </source>
</evidence>
<dbReference type="EMBL" id="CP030073">
    <property type="protein sequence ID" value="AWW41708.1"/>
    <property type="molecule type" value="Genomic_DNA"/>
</dbReference>
<sequence length="274" mass="28854">MTTTVACAQVALRVGDAAANLATTERAVDAAAEAGARVVVLPELANSGYVFADAGEAAALAEPLDGPAVTAWSAAARRHGLTLVAGLAERGDDGRLHNSAVLIDPAGELRAVYRKAHLFGTEKDVFTPGDAPPAVVDIPSVGRIGVMVCYDLEFTEWVRMAALAGTELLCAPVNWPLFPRPEGERPSEVVRVQANAAVNRMYVAACDRVGDERGVTWTGGSVITDPDGFPLAGHRPSDDPELLIATCDLAEARNKRLGAHNDVFTDRRTDLYGA</sequence>
<keyword evidence="1 3" id="KW-0378">Hydrolase</keyword>
<dbReference type="Gene3D" id="3.60.110.10">
    <property type="entry name" value="Carbon-nitrogen hydrolase"/>
    <property type="match status" value="1"/>
</dbReference>
<proteinExistence type="predicted"/>
<evidence type="ECO:0000256" key="1">
    <source>
        <dbReference type="ARBA" id="ARBA00022801"/>
    </source>
</evidence>
<dbReference type="PANTHER" id="PTHR43674">
    <property type="entry name" value="NITRILASE C965.09-RELATED"/>
    <property type="match status" value="1"/>
</dbReference>
<dbReference type="KEGG" id="scad:DN051_37890"/>
<accession>A0A2Z4JAH9</accession>
<dbReference type="PROSITE" id="PS50263">
    <property type="entry name" value="CN_HYDROLASE"/>
    <property type="match status" value="1"/>
</dbReference>
<dbReference type="Pfam" id="PF00795">
    <property type="entry name" value="CN_hydrolase"/>
    <property type="match status" value="1"/>
</dbReference>